<name>A0ACC1KWT0_9FUNG</name>
<accession>A0ACC1KWT0</accession>
<sequence length="208" mass="23138">MESISIDLNSAVYRDHANVQLPETKLVSLSVNEYSYGDASGLPAVNRILESARGSEVLELKIDDRILFVGPESITCTALTHLEITAPTTVDTMLAIIRTLPHLVKLTFKDLDLSDIQIDISIPDADKDAVVEPLHTSLKSLNIASSWDSRVWNAARAVEVLEYMLLRIPTLTRVHSREIPKEPVRNFVWSYTPRYPHLSGVVLSLHGA</sequence>
<evidence type="ECO:0000313" key="2">
    <source>
        <dbReference type="Proteomes" id="UP001140087"/>
    </source>
</evidence>
<proteinExistence type="predicted"/>
<dbReference type="EMBL" id="JANBUN010001848">
    <property type="protein sequence ID" value="KAJ2796523.1"/>
    <property type="molecule type" value="Genomic_DNA"/>
</dbReference>
<dbReference type="Proteomes" id="UP001140087">
    <property type="component" value="Unassembled WGS sequence"/>
</dbReference>
<comment type="caution">
    <text evidence="1">The sequence shown here is derived from an EMBL/GenBank/DDBJ whole genome shotgun (WGS) entry which is preliminary data.</text>
</comment>
<organism evidence="1 2">
    <name type="scientific">Coemansia helicoidea</name>
    <dbReference type="NCBI Taxonomy" id="1286919"/>
    <lineage>
        <taxon>Eukaryota</taxon>
        <taxon>Fungi</taxon>
        <taxon>Fungi incertae sedis</taxon>
        <taxon>Zoopagomycota</taxon>
        <taxon>Kickxellomycotina</taxon>
        <taxon>Kickxellomycetes</taxon>
        <taxon>Kickxellales</taxon>
        <taxon>Kickxellaceae</taxon>
        <taxon>Coemansia</taxon>
    </lineage>
</organism>
<protein>
    <submittedName>
        <fullName evidence="1">Uncharacterized protein</fullName>
    </submittedName>
</protein>
<gene>
    <name evidence="1" type="ORF">H4R21_004676</name>
</gene>
<reference evidence="1" key="1">
    <citation type="submission" date="2022-07" db="EMBL/GenBank/DDBJ databases">
        <title>Phylogenomic reconstructions and comparative analyses of Kickxellomycotina fungi.</title>
        <authorList>
            <person name="Reynolds N.K."/>
            <person name="Stajich J.E."/>
            <person name="Barry K."/>
            <person name="Grigoriev I.V."/>
            <person name="Crous P."/>
            <person name="Smith M.E."/>
        </authorList>
    </citation>
    <scope>NUCLEOTIDE SEQUENCE</scope>
    <source>
        <strain evidence="1">BCRC 34780</strain>
    </source>
</reference>
<keyword evidence="2" id="KW-1185">Reference proteome</keyword>
<evidence type="ECO:0000313" key="1">
    <source>
        <dbReference type="EMBL" id="KAJ2796523.1"/>
    </source>
</evidence>